<comment type="caution">
    <text evidence="2">The sequence shown here is derived from an EMBL/GenBank/DDBJ whole genome shotgun (WGS) entry which is preliminary data.</text>
</comment>
<name>A0A2K3M7I9_TRIPR</name>
<dbReference type="PANTHER" id="PTHR23428">
    <property type="entry name" value="HISTONE H2B"/>
    <property type="match status" value="1"/>
</dbReference>
<dbReference type="EMBL" id="ASHM01052002">
    <property type="protein sequence ID" value="PNX86738.1"/>
    <property type="molecule type" value="Genomic_DNA"/>
</dbReference>
<organism evidence="2 3">
    <name type="scientific">Trifolium pratense</name>
    <name type="common">Red clover</name>
    <dbReference type="NCBI Taxonomy" id="57577"/>
    <lineage>
        <taxon>Eukaryota</taxon>
        <taxon>Viridiplantae</taxon>
        <taxon>Streptophyta</taxon>
        <taxon>Embryophyta</taxon>
        <taxon>Tracheophyta</taxon>
        <taxon>Spermatophyta</taxon>
        <taxon>Magnoliopsida</taxon>
        <taxon>eudicotyledons</taxon>
        <taxon>Gunneridae</taxon>
        <taxon>Pentapetalae</taxon>
        <taxon>rosids</taxon>
        <taxon>fabids</taxon>
        <taxon>Fabales</taxon>
        <taxon>Fabaceae</taxon>
        <taxon>Papilionoideae</taxon>
        <taxon>50 kb inversion clade</taxon>
        <taxon>NPAAA clade</taxon>
        <taxon>Hologalegina</taxon>
        <taxon>IRL clade</taxon>
        <taxon>Trifolieae</taxon>
        <taxon>Trifolium</taxon>
    </lineage>
</organism>
<evidence type="ECO:0000256" key="1">
    <source>
        <dbReference type="ARBA" id="ARBA00006846"/>
    </source>
</evidence>
<dbReference type="InterPro" id="IPR009072">
    <property type="entry name" value="Histone-fold"/>
</dbReference>
<dbReference type="GO" id="GO:0030527">
    <property type="term" value="F:structural constituent of chromatin"/>
    <property type="evidence" value="ECO:0007669"/>
    <property type="project" value="InterPro"/>
</dbReference>
<dbReference type="InterPro" id="IPR000558">
    <property type="entry name" value="Histone_H2B"/>
</dbReference>
<sequence>MARTMVYNFTMPQDKKLVAVKKNRTAAAEDVDEKKMKKNMFKINRNIFRVLKQVHPNISITCEAMKVMNTIINNMMLKLVHKSFKHNNSLRRNKSKLSINDIMSAVKEVFPPQMANLARTAARKALTNYSVARLSHKMDGAMSINDINDSVTEAFPPQMASLARAAAREALTDHRVSELSAIMDQAMSIK</sequence>
<evidence type="ECO:0000313" key="3">
    <source>
        <dbReference type="Proteomes" id="UP000236291"/>
    </source>
</evidence>
<dbReference type="STRING" id="57577.A0A2K3M7I9"/>
<dbReference type="PRINTS" id="PR00621">
    <property type="entry name" value="HISTONEH2B"/>
</dbReference>
<dbReference type="GO" id="GO:0000786">
    <property type="term" value="C:nucleosome"/>
    <property type="evidence" value="ECO:0007669"/>
    <property type="project" value="InterPro"/>
</dbReference>
<dbReference type="GO" id="GO:0003677">
    <property type="term" value="F:DNA binding"/>
    <property type="evidence" value="ECO:0007669"/>
    <property type="project" value="InterPro"/>
</dbReference>
<reference evidence="2 3" key="2">
    <citation type="journal article" date="2017" name="Front. Plant Sci.">
        <title>Gene Classification and Mining of Molecular Markers Useful in Red Clover (Trifolium pratense) Breeding.</title>
        <authorList>
            <person name="Istvanek J."/>
            <person name="Dluhosova J."/>
            <person name="Dluhos P."/>
            <person name="Patkova L."/>
            <person name="Nedelnik J."/>
            <person name="Repkova J."/>
        </authorList>
    </citation>
    <scope>NUCLEOTIDE SEQUENCE [LARGE SCALE GENOMIC DNA]</scope>
    <source>
        <strain evidence="3">cv. Tatra</strain>
        <tissue evidence="2">Young leaves</tissue>
    </source>
</reference>
<dbReference type="Gene3D" id="1.10.20.10">
    <property type="entry name" value="Histone, subunit A"/>
    <property type="match status" value="1"/>
</dbReference>
<reference evidence="2 3" key="1">
    <citation type="journal article" date="2014" name="Am. J. Bot.">
        <title>Genome assembly and annotation for red clover (Trifolium pratense; Fabaceae).</title>
        <authorList>
            <person name="Istvanek J."/>
            <person name="Jaros M."/>
            <person name="Krenek A."/>
            <person name="Repkova J."/>
        </authorList>
    </citation>
    <scope>NUCLEOTIDE SEQUENCE [LARGE SCALE GENOMIC DNA]</scope>
    <source>
        <strain evidence="3">cv. Tatra</strain>
        <tissue evidence="2">Young leaves</tissue>
    </source>
</reference>
<evidence type="ECO:0000313" key="2">
    <source>
        <dbReference type="EMBL" id="PNX86738.1"/>
    </source>
</evidence>
<protein>
    <submittedName>
        <fullName evidence="2">Putative histone H2B-like protein</fullName>
    </submittedName>
</protein>
<dbReference type="SUPFAM" id="SSF47113">
    <property type="entry name" value="Histone-fold"/>
    <property type="match status" value="1"/>
</dbReference>
<dbReference type="CDD" id="cd22910">
    <property type="entry name" value="HFD_H2B"/>
    <property type="match status" value="1"/>
</dbReference>
<gene>
    <name evidence="2" type="ORF">L195_g042819</name>
</gene>
<comment type="similarity">
    <text evidence="1">Belongs to the histone H2B family.</text>
</comment>
<accession>A0A2K3M7I9</accession>
<dbReference type="AlphaFoldDB" id="A0A2K3M7I9"/>
<proteinExistence type="inferred from homology"/>
<dbReference type="GO" id="GO:0046982">
    <property type="term" value="F:protein heterodimerization activity"/>
    <property type="evidence" value="ECO:0007669"/>
    <property type="project" value="InterPro"/>
</dbReference>
<dbReference type="SMART" id="SM00427">
    <property type="entry name" value="H2B"/>
    <property type="match status" value="1"/>
</dbReference>
<dbReference type="Proteomes" id="UP000236291">
    <property type="component" value="Unassembled WGS sequence"/>
</dbReference>